<dbReference type="Pfam" id="PF06745">
    <property type="entry name" value="ATPase"/>
    <property type="match status" value="1"/>
</dbReference>
<keyword evidence="1" id="KW-0547">Nucleotide-binding</keyword>
<evidence type="ECO:0000313" key="6">
    <source>
        <dbReference type="Proteomes" id="UP000605784"/>
    </source>
</evidence>
<comment type="caution">
    <text evidence="5">The sequence shown here is derived from an EMBL/GenBank/DDBJ whole genome shotgun (WGS) entry which is preliminary data.</text>
</comment>
<dbReference type="GO" id="GO:0005524">
    <property type="term" value="F:ATP binding"/>
    <property type="evidence" value="ECO:0007669"/>
    <property type="project" value="UniProtKB-KW"/>
</dbReference>
<dbReference type="SUPFAM" id="SSF52540">
    <property type="entry name" value="P-loop containing nucleoside triphosphate hydrolases"/>
    <property type="match status" value="1"/>
</dbReference>
<gene>
    <name evidence="5" type="ORF">GCM10009030_17880</name>
</gene>
<sequence>MSVPTGSETLDSILDGGLPKGRTVLVTGGPGTGKSTLAMQFLQAGLDRGEECLYISTEQTFEELSDAFADFAFDLHDDDLTVTSIHATPGQTVEGGDERELTLETLEGGKMLGGDYSAPFESKYITRYLEQFGPVDRVVLDSVSGLSAIGENQDVFRRTLLDFIRLLNDEFDATALFTAEESQPDLMQDDVKTVAASDAVQFNTHGVLRLWRENVGGDYHRFIEVVKMRGVDHDTRVHEVSFTHEGLRVAPRLRTHPGEFVPGDHMSTGIPGLDHLMGGGIVQGGTLLLEHDGRASPHSILTNLLVEARDDGSAITIVPPVELPPKRLRSIIDERIGDMEELLATDQLFLIDFANIWENTKRNVFKPQEHDTDNPASVFRTVDDRRGDQSMFTVLNVEAQLPVLDDDELRQMRFWEEENLYREGDTTMYLFNPATLDDELAAFYENGSWQTLKTWVTDNGLQYIELQKSPSGYMGSTRLVEYIEDKPYMRVQQPPGAGSTAATLDGDGGAQ</sequence>
<organism evidence="5 6">
    <name type="scientific">Haloarcula pellucida</name>
    <dbReference type="NCBI Taxonomy" id="1427151"/>
    <lineage>
        <taxon>Archaea</taxon>
        <taxon>Methanobacteriati</taxon>
        <taxon>Methanobacteriota</taxon>
        <taxon>Stenosarchaea group</taxon>
        <taxon>Halobacteria</taxon>
        <taxon>Halobacteriales</taxon>
        <taxon>Haloarculaceae</taxon>
        <taxon>Haloarcula</taxon>
    </lineage>
</organism>
<feature type="region of interest" description="Disordered" evidence="3">
    <location>
        <begin position="491"/>
        <end position="511"/>
    </location>
</feature>
<accession>A0A830GNE4</accession>
<dbReference type="InterPro" id="IPR010624">
    <property type="entry name" value="KaiC_dom"/>
</dbReference>
<dbReference type="PROSITE" id="PS51146">
    <property type="entry name" value="KAIC"/>
    <property type="match status" value="1"/>
</dbReference>
<dbReference type="Proteomes" id="UP000605784">
    <property type="component" value="Unassembled WGS sequence"/>
</dbReference>
<reference evidence="5" key="2">
    <citation type="submission" date="2020-09" db="EMBL/GenBank/DDBJ databases">
        <authorList>
            <person name="Sun Q."/>
            <person name="Ohkuma M."/>
        </authorList>
    </citation>
    <scope>NUCLEOTIDE SEQUENCE</scope>
    <source>
        <strain evidence="5">JCM 17820</strain>
    </source>
</reference>
<feature type="domain" description="KaiC" evidence="4">
    <location>
        <begin position="1"/>
        <end position="263"/>
    </location>
</feature>
<name>A0A830GNE4_9EURY</name>
<evidence type="ECO:0000259" key="4">
    <source>
        <dbReference type="PROSITE" id="PS51146"/>
    </source>
</evidence>
<keyword evidence="2" id="KW-0067">ATP-binding</keyword>
<dbReference type="EMBL" id="BMOU01000002">
    <property type="protein sequence ID" value="GGN92969.1"/>
    <property type="molecule type" value="Genomic_DNA"/>
</dbReference>
<reference evidence="5" key="1">
    <citation type="journal article" date="2014" name="Int. J. Syst. Evol. Microbiol.">
        <title>Complete genome sequence of Corynebacterium casei LMG S-19264T (=DSM 44701T), isolated from a smear-ripened cheese.</title>
        <authorList>
            <consortium name="US DOE Joint Genome Institute (JGI-PGF)"/>
            <person name="Walter F."/>
            <person name="Albersmeier A."/>
            <person name="Kalinowski J."/>
            <person name="Ruckert C."/>
        </authorList>
    </citation>
    <scope>NUCLEOTIDE SEQUENCE</scope>
    <source>
        <strain evidence="5">JCM 17820</strain>
    </source>
</reference>
<evidence type="ECO:0000256" key="1">
    <source>
        <dbReference type="ARBA" id="ARBA00022741"/>
    </source>
</evidence>
<proteinExistence type="predicted"/>
<dbReference type="Gene3D" id="3.40.50.300">
    <property type="entry name" value="P-loop containing nucleotide triphosphate hydrolases"/>
    <property type="match status" value="2"/>
</dbReference>
<evidence type="ECO:0000256" key="3">
    <source>
        <dbReference type="SAM" id="MobiDB-lite"/>
    </source>
</evidence>
<dbReference type="InterPro" id="IPR027417">
    <property type="entry name" value="P-loop_NTPase"/>
</dbReference>
<dbReference type="PANTHER" id="PTHR43637">
    <property type="entry name" value="UPF0273 PROTEIN TM_0370"/>
    <property type="match status" value="1"/>
</dbReference>
<evidence type="ECO:0000256" key="2">
    <source>
        <dbReference type="ARBA" id="ARBA00022840"/>
    </source>
</evidence>
<protein>
    <recommendedName>
        <fullName evidence="4">KaiC domain-containing protein</fullName>
    </recommendedName>
</protein>
<dbReference type="InterPro" id="IPR014774">
    <property type="entry name" value="KaiC-like_dom"/>
</dbReference>
<dbReference type="AlphaFoldDB" id="A0A830GNE4"/>
<evidence type="ECO:0000313" key="5">
    <source>
        <dbReference type="EMBL" id="GGN92969.1"/>
    </source>
</evidence>
<keyword evidence="6" id="KW-1185">Reference proteome</keyword>